<name>A0A8S3RK01_MYTED</name>
<keyword evidence="2" id="KW-1185">Reference proteome</keyword>
<accession>A0A8S3RK01</accession>
<dbReference type="Proteomes" id="UP000683360">
    <property type="component" value="Unassembled WGS sequence"/>
</dbReference>
<organism evidence="1 2">
    <name type="scientific">Mytilus edulis</name>
    <name type="common">Blue mussel</name>
    <dbReference type="NCBI Taxonomy" id="6550"/>
    <lineage>
        <taxon>Eukaryota</taxon>
        <taxon>Metazoa</taxon>
        <taxon>Spiralia</taxon>
        <taxon>Lophotrochozoa</taxon>
        <taxon>Mollusca</taxon>
        <taxon>Bivalvia</taxon>
        <taxon>Autobranchia</taxon>
        <taxon>Pteriomorphia</taxon>
        <taxon>Mytilida</taxon>
        <taxon>Mytiloidea</taxon>
        <taxon>Mytilidae</taxon>
        <taxon>Mytilinae</taxon>
        <taxon>Mytilus</taxon>
    </lineage>
</organism>
<protein>
    <submittedName>
        <fullName evidence="1">Uncharacterized protein</fullName>
    </submittedName>
</protein>
<comment type="caution">
    <text evidence="1">The sequence shown here is derived from an EMBL/GenBank/DDBJ whole genome shotgun (WGS) entry which is preliminary data.</text>
</comment>
<evidence type="ECO:0000313" key="1">
    <source>
        <dbReference type="EMBL" id="CAG2207274.1"/>
    </source>
</evidence>
<gene>
    <name evidence="1" type="ORF">MEDL_21499</name>
</gene>
<dbReference type="EMBL" id="CAJPWZ010001072">
    <property type="protein sequence ID" value="CAG2207274.1"/>
    <property type="molecule type" value="Genomic_DNA"/>
</dbReference>
<sequence length="179" mass="19697">MSTHLMLLDKQQSNVHPSTAIGQAASNVHPSAIGQAASNVHPSAAIRQATLSDKQQLISQSAAIRQAASNVHPSAAIRQAASVFTHLQLSDKQQVMYNNLQLSNKQQPPIEMLVIDQESGSRVISENFARKHYRLEARDPVPTQRIVQAMENIKGVISSPTDDDNINVSDYTRQCFNQF</sequence>
<reference evidence="1" key="1">
    <citation type="submission" date="2021-03" db="EMBL/GenBank/DDBJ databases">
        <authorList>
            <person name="Bekaert M."/>
        </authorList>
    </citation>
    <scope>NUCLEOTIDE SEQUENCE</scope>
</reference>
<dbReference type="AlphaFoldDB" id="A0A8S3RK01"/>
<dbReference type="OrthoDB" id="10528223at2759"/>
<evidence type="ECO:0000313" key="2">
    <source>
        <dbReference type="Proteomes" id="UP000683360"/>
    </source>
</evidence>
<proteinExistence type="predicted"/>